<dbReference type="Pfam" id="PF00722">
    <property type="entry name" value="Glyco_hydro_16"/>
    <property type="match status" value="1"/>
</dbReference>
<dbReference type="PANTHER" id="PTHR10963">
    <property type="entry name" value="GLYCOSYL HYDROLASE-RELATED"/>
    <property type="match status" value="1"/>
</dbReference>
<dbReference type="GO" id="GO:0005975">
    <property type="term" value="P:carbohydrate metabolic process"/>
    <property type="evidence" value="ECO:0007669"/>
    <property type="project" value="InterPro"/>
</dbReference>
<evidence type="ECO:0000256" key="2">
    <source>
        <dbReference type="SAM" id="SignalP"/>
    </source>
</evidence>
<evidence type="ECO:0000313" key="4">
    <source>
        <dbReference type="EMBL" id="KAK7114815.1"/>
    </source>
</evidence>
<dbReference type="InterPro" id="IPR013320">
    <property type="entry name" value="ConA-like_dom_sf"/>
</dbReference>
<evidence type="ECO:0000313" key="5">
    <source>
        <dbReference type="Proteomes" id="UP001374579"/>
    </source>
</evidence>
<accession>A0AAN9GQ73</accession>
<dbReference type="Proteomes" id="UP001374579">
    <property type="component" value="Unassembled WGS sequence"/>
</dbReference>
<feature type="domain" description="GH16" evidence="3">
    <location>
        <begin position="105"/>
        <end position="449"/>
    </location>
</feature>
<dbReference type="PANTHER" id="PTHR10963:SF55">
    <property type="entry name" value="GLYCOSIDE HYDROLASE FAMILY 16 PROTEIN"/>
    <property type="match status" value="1"/>
</dbReference>
<evidence type="ECO:0000259" key="3">
    <source>
        <dbReference type="PROSITE" id="PS51762"/>
    </source>
</evidence>
<reference evidence="4 5" key="1">
    <citation type="submission" date="2024-02" db="EMBL/GenBank/DDBJ databases">
        <title>Chromosome-scale genome assembly of the rough periwinkle Littorina saxatilis.</title>
        <authorList>
            <person name="De Jode A."/>
            <person name="Faria R."/>
            <person name="Formenti G."/>
            <person name="Sims Y."/>
            <person name="Smith T.P."/>
            <person name="Tracey A."/>
            <person name="Wood J.M.D."/>
            <person name="Zagrodzka Z.B."/>
            <person name="Johannesson K."/>
            <person name="Butlin R.K."/>
            <person name="Leder E.H."/>
        </authorList>
    </citation>
    <scope>NUCLEOTIDE SEQUENCE [LARGE SCALE GENOMIC DNA]</scope>
    <source>
        <strain evidence="4">Snail1</strain>
        <tissue evidence="4">Muscle</tissue>
    </source>
</reference>
<name>A0AAN9GQ73_9CAEN</name>
<proteinExistence type="inferred from homology"/>
<sequence>MAAKLTVLSILVSVISLCACQSEPRFVKRDDGSTDVIVQDLPGVKDVAVTLTGYSWTYRYELRKTAGAWRATLSNIPDGPDAEILYEVDYHFDTSMSKQEGTIQYSNTGTVAPPVSPRHLQRRATTVLFDDFSSGHINPQNWQHAVTANGGGGNEFNMYTPEAVNSYVKNGELYIRPTLTTDRFGDNFLKNGNLDVKAVWGTCTGSARDGCMRHGSKIPVIMSASLTSKTHIRYGKIEVVAKLPKGDWLWPAIWMLPTEAHYGGWPRSGEIDIMEARGNLHYKTAKQGWQAGAAQEHATIHYGAAWNNKKSHGGQHTLQGTTFADNFHTYWIDWTADYVKLGVDSHTLIAFNTPSQGYWHEGNFQGNNIWANGGKDAPFDRPFHLILNVAVGGNWFSHGMTNSPYPQPWHDGWPDAMMGEFWHARHLWWPTWHGEDVAMKIKSVKMQQY</sequence>
<dbReference type="PROSITE" id="PS51257">
    <property type="entry name" value="PROKAR_LIPOPROTEIN"/>
    <property type="match status" value="1"/>
</dbReference>
<feature type="signal peptide" evidence="2">
    <location>
        <begin position="1"/>
        <end position="20"/>
    </location>
</feature>
<organism evidence="4 5">
    <name type="scientific">Littorina saxatilis</name>
    <dbReference type="NCBI Taxonomy" id="31220"/>
    <lineage>
        <taxon>Eukaryota</taxon>
        <taxon>Metazoa</taxon>
        <taxon>Spiralia</taxon>
        <taxon>Lophotrochozoa</taxon>
        <taxon>Mollusca</taxon>
        <taxon>Gastropoda</taxon>
        <taxon>Caenogastropoda</taxon>
        <taxon>Littorinimorpha</taxon>
        <taxon>Littorinoidea</taxon>
        <taxon>Littorinidae</taxon>
        <taxon>Littorina</taxon>
    </lineage>
</organism>
<dbReference type="InterPro" id="IPR050546">
    <property type="entry name" value="Glycosyl_Hydrlase_16"/>
</dbReference>
<dbReference type="Gene3D" id="2.60.120.200">
    <property type="match status" value="1"/>
</dbReference>
<evidence type="ECO:0000256" key="1">
    <source>
        <dbReference type="ARBA" id="ARBA00006865"/>
    </source>
</evidence>
<comment type="caution">
    <text evidence="4">The sequence shown here is derived from an EMBL/GenBank/DDBJ whole genome shotgun (WGS) entry which is preliminary data.</text>
</comment>
<keyword evidence="2" id="KW-0732">Signal</keyword>
<protein>
    <recommendedName>
        <fullName evidence="3">GH16 domain-containing protein</fullName>
    </recommendedName>
</protein>
<dbReference type="GO" id="GO:0004553">
    <property type="term" value="F:hydrolase activity, hydrolyzing O-glycosyl compounds"/>
    <property type="evidence" value="ECO:0007669"/>
    <property type="project" value="InterPro"/>
</dbReference>
<feature type="chain" id="PRO_5042860157" description="GH16 domain-containing protein" evidence="2">
    <location>
        <begin position="21"/>
        <end position="449"/>
    </location>
</feature>
<dbReference type="AlphaFoldDB" id="A0AAN9GQ73"/>
<keyword evidence="5" id="KW-1185">Reference proteome</keyword>
<dbReference type="SUPFAM" id="SSF49899">
    <property type="entry name" value="Concanavalin A-like lectins/glucanases"/>
    <property type="match status" value="1"/>
</dbReference>
<dbReference type="PROSITE" id="PS51762">
    <property type="entry name" value="GH16_2"/>
    <property type="match status" value="1"/>
</dbReference>
<dbReference type="EMBL" id="JBAMIC010000001">
    <property type="protein sequence ID" value="KAK7114815.1"/>
    <property type="molecule type" value="Genomic_DNA"/>
</dbReference>
<comment type="similarity">
    <text evidence="1">Belongs to the glycosyl hydrolase 16 family.</text>
</comment>
<dbReference type="InterPro" id="IPR000757">
    <property type="entry name" value="Beta-glucanase-like"/>
</dbReference>
<gene>
    <name evidence="4" type="ORF">V1264_000807</name>
</gene>